<evidence type="ECO:0000313" key="5">
    <source>
        <dbReference type="Proteomes" id="UP000198535"/>
    </source>
</evidence>
<comment type="similarity">
    <text evidence="1 2">Belongs to the small heat shock protein (HSP20) family.</text>
</comment>
<dbReference type="PANTHER" id="PTHR11527">
    <property type="entry name" value="HEAT-SHOCK PROTEIN 20 FAMILY MEMBER"/>
    <property type="match status" value="1"/>
</dbReference>
<dbReference type="STRING" id="487685.SAMN04488696_0214"/>
<dbReference type="InterPro" id="IPR008978">
    <property type="entry name" value="HSP20-like_chaperone"/>
</dbReference>
<gene>
    <name evidence="4" type="ORF">SAMN04488696_0214</name>
</gene>
<dbReference type="Gene3D" id="2.60.40.790">
    <property type="match status" value="1"/>
</dbReference>
<keyword evidence="4" id="KW-0346">Stress response</keyword>
<dbReference type="OrthoDB" id="198277at2157"/>
<dbReference type="InterPro" id="IPR031107">
    <property type="entry name" value="Small_HSP"/>
</dbReference>
<dbReference type="RefSeq" id="WP_091931964.1">
    <property type="nucleotide sequence ID" value="NZ_FOUJ01000001.1"/>
</dbReference>
<keyword evidence="5" id="KW-1185">Reference proteome</keyword>
<proteinExistence type="inferred from homology"/>
<evidence type="ECO:0000256" key="2">
    <source>
        <dbReference type="RuleBase" id="RU003616"/>
    </source>
</evidence>
<dbReference type="Pfam" id="PF00011">
    <property type="entry name" value="HSP20"/>
    <property type="match status" value="1"/>
</dbReference>
<dbReference type="InterPro" id="IPR002068">
    <property type="entry name" value="A-crystallin/Hsp20_dom"/>
</dbReference>
<dbReference type="AlphaFoldDB" id="A0A1I4NRH6"/>
<accession>A0A1I4NRH6</accession>
<evidence type="ECO:0000313" key="4">
    <source>
        <dbReference type="EMBL" id="SFM17970.1"/>
    </source>
</evidence>
<dbReference type="EMBL" id="FOUJ01000001">
    <property type="protein sequence ID" value="SFM17970.1"/>
    <property type="molecule type" value="Genomic_DNA"/>
</dbReference>
<reference evidence="5" key="1">
    <citation type="submission" date="2016-10" db="EMBL/GenBank/DDBJ databases">
        <authorList>
            <person name="Varghese N."/>
            <person name="Submissions S."/>
        </authorList>
    </citation>
    <scope>NUCLEOTIDE SEQUENCE [LARGE SCALE GENOMIC DNA]</scope>
    <source>
        <strain evidence="5">Mob M</strain>
    </source>
</reference>
<sequence>MRFGLTKVTPASGGLWDPMGDIVQMQDMLNNMFKERSLGERWSEAGILAPLVDVKDEGSGILVTTDLPGVEKGDVDLDVSDNMLTISAMRSASNEDKDEGYLRRERTYSSFSRTVTLPDAVTSDGAKAKLENGVLTVSLPKLLIEEKKKILIE</sequence>
<feature type="domain" description="SHSP" evidence="3">
    <location>
        <begin position="42"/>
        <end position="153"/>
    </location>
</feature>
<dbReference type="CDD" id="cd06471">
    <property type="entry name" value="ACD_LpsHSP_like"/>
    <property type="match status" value="1"/>
</dbReference>
<dbReference type="PROSITE" id="PS01031">
    <property type="entry name" value="SHSP"/>
    <property type="match status" value="1"/>
</dbReference>
<dbReference type="SUPFAM" id="SSF49764">
    <property type="entry name" value="HSP20-like chaperones"/>
    <property type="match status" value="1"/>
</dbReference>
<dbReference type="Proteomes" id="UP000198535">
    <property type="component" value="Unassembled WGS sequence"/>
</dbReference>
<evidence type="ECO:0000259" key="3">
    <source>
        <dbReference type="PROSITE" id="PS01031"/>
    </source>
</evidence>
<evidence type="ECO:0000256" key="1">
    <source>
        <dbReference type="PROSITE-ProRule" id="PRU00285"/>
    </source>
</evidence>
<name>A0A1I4NRH6_9EURY</name>
<protein>
    <submittedName>
        <fullName evidence="4">Heat shock protein Hsp20</fullName>
    </submittedName>
</protein>
<organism evidence="4 5">
    <name type="scientific">Methanolobus profundi</name>
    <dbReference type="NCBI Taxonomy" id="487685"/>
    <lineage>
        <taxon>Archaea</taxon>
        <taxon>Methanobacteriati</taxon>
        <taxon>Methanobacteriota</taxon>
        <taxon>Stenosarchaea group</taxon>
        <taxon>Methanomicrobia</taxon>
        <taxon>Methanosarcinales</taxon>
        <taxon>Methanosarcinaceae</taxon>
        <taxon>Methanolobus</taxon>
    </lineage>
</organism>